<keyword evidence="3" id="KW-1185">Reference proteome</keyword>
<dbReference type="EMBL" id="JARBHA010000013">
    <property type="protein sequence ID" value="KAJ9684971.1"/>
    <property type="molecule type" value="Genomic_DNA"/>
</dbReference>
<feature type="region of interest" description="Disordered" evidence="1">
    <location>
        <begin position="1"/>
        <end position="51"/>
    </location>
</feature>
<feature type="compositionally biased region" description="Polar residues" evidence="1">
    <location>
        <begin position="74"/>
        <end position="90"/>
    </location>
</feature>
<comment type="caution">
    <text evidence="2">The sequence shown here is derived from an EMBL/GenBank/DDBJ whole genome shotgun (WGS) entry which is preliminary data.</text>
</comment>
<evidence type="ECO:0000313" key="2">
    <source>
        <dbReference type="EMBL" id="KAJ9684971.1"/>
    </source>
</evidence>
<name>A0AA39DI22_VITRO</name>
<reference evidence="2 3" key="1">
    <citation type="journal article" date="2023" name="BMC Biotechnol.">
        <title>Vitis rotundifolia cv Carlos genome sequencing.</title>
        <authorList>
            <person name="Huff M."/>
            <person name="Hulse-Kemp A."/>
            <person name="Scheffler B."/>
            <person name="Youngblood R."/>
            <person name="Simpson S."/>
            <person name="Babiker E."/>
            <person name="Staton M."/>
        </authorList>
    </citation>
    <scope>NUCLEOTIDE SEQUENCE [LARGE SCALE GENOMIC DNA]</scope>
    <source>
        <tissue evidence="2">Leaf</tissue>
    </source>
</reference>
<dbReference type="AlphaFoldDB" id="A0AA39DI22"/>
<evidence type="ECO:0000313" key="3">
    <source>
        <dbReference type="Proteomes" id="UP001168098"/>
    </source>
</evidence>
<organism evidence="2 3">
    <name type="scientific">Vitis rotundifolia</name>
    <name type="common">Muscadine grape</name>
    <dbReference type="NCBI Taxonomy" id="103349"/>
    <lineage>
        <taxon>Eukaryota</taxon>
        <taxon>Viridiplantae</taxon>
        <taxon>Streptophyta</taxon>
        <taxon>Embryophyta</taxon>
        <taxon>Tracheophyta</taxon>
        <taxon>Spermatophyta</taxon>
        <taxon>Magnoliopsida</taxon>
        <taxon>eudicotyledons</taxon>
        <taxon>Gunneridae</taxon>
        <taxon>Pentapetalae</taxon>
        <taxon>rosids</taxon>
        <taxon>Vitales</taxon>
        <taxon>Vitaceae</taxon>
        <taxon>Viteae</taxon>
        <taxon>Vitis</taxon>
    </lineage>
</organism>
<proteinExistence type="predicted"/>
<dbReference type="Proteomes" id="UP001168098">
    <property type="component" value="Unassembled WGS sequence"/>
</dbReference>
<accession>A0AA39DI22</accession>
<feature type="region of interest" description="Disordered" evidence="1">
    <location>
        <begin position="67"/>
        <end position="106"/>
    </location>
</feature>
<feature type="compositionally biased region" description="Basic and acidic residues" evidence="1">
    <location>
        <begin position="1"/>
        <end position="15"/>
    </location>
</feature>
<evidence type="ECO:0000256" key="1">
    <source>
        <dbReference type="SAM" id="MobiDB-lite"/>
    </source>
</evidence>
<sequence length="106" mass="11677">MAINDKNGENTDLESRLGFSLSEPPISRHPNQRNVTRSSMDKGKSKMVGPGKLLVKKTRRIIQSIIAEAPSPTPVTKSAPSPSRPLQFQFTKAPKKKLATSARECY</sequence>
<gene>
    <name evidence="2" type="ORF">PVL29_017123</name>
</gene>
<protein>
    <submittedName>
        <fullName evidence="2">Uncharacterized protein</fullName>
    </submittedName>
</protein>